<feature type="compositionally biased region" description="Low complexity" evidence="1">
    <location>
        <begin position="787"/>
        <end position="805"/>
    </location>
</feature>
<comment type="caution">
    <text evidence="2">The sequence shown here is derived from an EMBL/GenBank/DDBJ whole genome shotgun (WGS) entry which is preliminary data.</text>
</comment>
<feature type="compositionally biased region" description="Polar residues" evidence="1">
    <location>
        <begin position="549"/>
        <end position="563"/>
    </location>
</feature>
<feature type="region of interest" description="Disordered" evidence="1">
    <location>
        <begin position="483"/>
        <end position="566"/>
    </location>
</feature>
<dbReference type="Proteomes" id="UP001148786">
    <property type="component" value="Unassembled WGS sequence"/>
</dbReference>
<feature type="compositionally biased region" description="Pro residues" evidence="1">
    <location>
        <begin position="822"/>
        <end position="834"/>
    </location>
</feature>
<accession>A0A9W8N1B8</accession>
<feature type="compositionally biased region" description="Low complexity" evidence="1">
    <location>
        <begin position="457"/>
        <end position="469"/>
    </location>
</feature>
<feature type="compositionally biased region" description="Acidic residues" evidence="1">
    <location>
        <begin position="92"/>
        <end position="104"/>
    </location>
</feature>
<feature type="compositionally biased region" description="Low complexity" evidence="1">
    <location>
        <begin position="514"/>
        <end position="525"/>
    </location>
</feature>
<feature type="compositionally biased region" description="Basic and acidic residues" evidence="1">
    <location>
        <begin position="1077"/>
        <end position="1089"/>
    </location>
</feature>
<organism evidence="2 3">
    <name type="scientific">Agrocybe chaxingu</name>
    <dbReference type="NCBI Taxonomy" id="84603"/>
    <lineage>
        <taxon>Eukaryota</taxon>
        <taxon>Fungi</taxon>
        <taxon>Dikarya</taxon>
        <taxon>Basidiomycota</taxon>
        <taxon>Agaricomycotina</taxon>
        <taxon>Agaricomycetes</taxon>
        <taxon>Agaricomycetidae</taxon>
        <taxon>Agaricales</taxon>
        <taxon>Agaricineae</taxon>
        <taxon>Strophariaceae</taxon>
        <taxon>Agrocybe</taxon>
    </lineage>
</organism>
<feature type="compositionally biased region" description="Basic and acidic residues" evidence="1">
    <location>
        <begin position="693"/>
        <end position="702"/>
    </location>
</feature>
<feature type="compositionally biased region" description="Polar residues" evidence="1">
    <location>
        <begin position="669"/>
        <end position="679"/>
    </location>
</feature>
<feature type="region of interest" description="Disordered" evidence="1">
    <location>
        <begin position="350"/>
        <end position="439"/>
    </location>
</feature>
<feature type="region of interest" description="Disordered" evidence="1">
    <location>
        <begin position="450"/>
        <end position="469"/>
    </location>
</feature>
<feature type="compositionally biased region" description="Basic and acidic residues" evidence="1">
    <location>
        <begin position="1054"/>
        <end position="1063"/>
    </location>
</feature>
<feature type="region of interest" description="Disordered" evidence="1">
    <location>
        <begin position="1"/>
        <end position="21"/>
    </location>
</feature>
<reference evidence="2" key="1">
    <citation type="submission" date="2022-07" db="EMBL/GenBank/DDBJ databases">
        <title>Genome Sequence of Agrocybe chaxingu.</title>
        <authorList>
            <person name="Buettner E."/>
        </authorList>
    </citation>
    <scope>NUCLEOTIDE SEQUENCE</scope>
    <source>
        <strain evidence="2">MP-N11</strain>
    </source>
</reference>
<dbReference type="OrthoDB" id="2148418at2759"/>
<feature type="compositionally biased region" description="Polar residues" evidence="1">
    <location>
        <begin position="740"/>
        <end position="758"/>
    </location>
</feature>
<feature type="region of interest" description="Disordered" evidence="1">
    <location>
        <begin position="39"/>
        <end position="149"/>
    </location>
</feature>
<feature type="compositionally biased region" description="Pro residues" evidence="1">
    <location>
        <begin position="361"/>
        <end position="376"/>
    </location>
</feature>
<dbReference type="AlphaFoldDB" id="A0A9W8N1B8"/>
<keyword evidence="3" id="KW-1185">Reference proteome</keyword>
<feature type="compositionally biased region" description="Acidic residues" evidence="1">
    <location>
        <begin position="72"/>
        <end position="82"/>
    </location>
</feature>
<evidence type="ECO:0000313" key="3">
    <source>
        <dbReference type="Proteomes" id="UP001148786"/>
    </source>
</evidence>
<feature type="region of interest" description="Disordered" evidence="1">
    <location>
        <begin position="1172"/>
        <end position="1195"/>
    </location>
</feature>
<feature type="region of interest" description="Disordered" evidence="1">
    <location>
        <begin position="578"/>
        <end position="628"/>
    </location>
</feature>
<feature type="region of interest" description="Disordered" evidence="1">
    <location>
        <begin position="651"/>
        <end position="902"/>
    </location>
</feature>
<evidence type="ECO:0000256" key="1">
    <source>
        <dbReference type="SAM" id="MobiDB-lite"/>
    </source>
</evidence>
<name>A0A9W8N1B8_9AGAR</name>
<evidence type="ECO:0000313" key="2">
    <source>
        <dbReference type="EMBL" id="KAJ3517145.1"/>
    </source>
</evidence>
<feature type="compositionally biased region" description="Low complexity" evidence="1">
    <location>
        <begin position="7"/>
        <end position="18"/>
    </location>
</feature>
<feature type="compositionally biased region" description="Basic and acidic residues" evidence="1">
    <location>
        <begin position="856"/>
        <end position="866"/>
    </location>
</feature>
<proteinExistence type="predicted"/>
<feature type="compositionally biased region" description="Basic and acidic residues" evidence="1">
    <location>
        <begin position="1016"/>
        <end position="1038"/>
    </location>
</feature>
<dbReference type="EMBL" id="JANKHO010000029">
    <property type="protein sequence ID" value="KAJ3517145.1"/>
    <property type="molecule type" value="Genomic_DNA"/>
</dbReference>
<feature type="compositionally biased region" description="Basic and acidic residues" evidence="1">
    <location>
        <begin position="591"/>
        <end position="601"/>
    </location>
</feature>
<feature type="compositionally biased region" description="Acidic residues" evidence="1">
    <location>
        <begin position="391"/>
        <end position="403"/>
    </location>
</feature>
<feature type="compositionally biased region" description="Low complexity" evidence="1">
    <location>
        <begin position="651"/>
        <end position="661"/>
    </location>
</feature>
<sequence length="1195" mass="129116">MGPGVPASPASSASDSDSYNTESARLYFGPLKTPERKFVASSKHLFPPVQTPPLRRSPRLSSPRPRSATPVDAEDTAEENEDIERVAQLVNGDEEEEEEEEEEISNSQSGTPQRGDITPDEPSSALAERISHAPDNPSPPPSPPAALSLFDPLHTSFLETSGDYQADLMSLRISDGVEGGGGNPLVAFTGTDPPSLLLSAPVPTPSAEEPVLQRDLISFDSFIDIPAPVFPDNDMTLNSPNPALRHTPSVDDMFSQSPNHSTPGPQEAIHIPVLIVEPPTEVTRTEDEHMSVDSVDTCTFPKEAAVDDHTPPTNELIQPQSYENEQMDVVQPAAPQASLGDELMATPLRRSTRPRRSVSPHPFPAPPPIFVPPSPSPARTQVKKRVGNLPADDEIVSDSQDEGECPRASPSRTTPTVNRIRQRSPGKTPLSFHRALGSLSPTSANVLSTLAFGTDQPSTSNIESLSSSNPPSMFSFSVFSAEASAAPSTPVRSDGPIRFSSPSKGSPSKLRLQTPAPDDPTNTPARRIPMEQAIAQGHVSPEKAAQLGFKSSINGTTLPSGSTPARRVLISERTVVPLSKSSTIRPPSPVKTERVQRERSVEPSQRVIPSLKGKERAGSVTQDLSPSVIKPGQLPFPIALAAPAVSSSVASSYSASSAARSTVDPPSSPAKSSLKQVTSRIPRIGAKPYARTVDQKATEKAKSTIPRMVDLSKSAPKPKAMESVTIGRRGVNKAPEPNVLSASSSSRVKPTIVTSTTLLKRKREAERSPVKPRLITLRQVPPMQPTSEPSSSQVVPAASTSSVSSNGKKLSGGTIRIRRVPDPPPKPPVVPEPNLPETHTPVELEATMIVSKPRSPRQEQSKEKLRPVTPGPEARSVDNDHLPPGSPMKLDPPQNEQGRPASVAVPAIVVTDTTSTADSGVISGLRRTTRSRRIVTHDILPESSSRPSTSRRKAAVSFHSDDVFSSMSITALKDLTTSNTVKNQQYLSAKLETEVIRKEGLRPESPAVKIRTISQRQEEEKERQREERAQRRARRSDEMTSSDVGYSSPCEEESPAKKGEPLTKHQRGAGDEDDYETPERPDCRRRLFDDGSTPVPPVRRVQWDRGLFTTVYIDEVKLGSRQTLKENRDLKGILAPTAKALRLDMLGNLLQVDTPLTDLVQENITVKKFVYDNDIPAPPPMPPVAKSTRSKGKRK</sequence>
<feature type="compositionally biased region" description="Polar residues" evidence="1">
    <location>
        <begin position="410"/>
        <end position="419"/>
    </location>
</feature>
<gene>
    <name evidence="2" type="ORF">NLJ89_g685</name>
</gene>
<feature type="region of interest" description="Disordered" evidence="1">
    <location>
        <begin position="1006"/>
        <end position="1096"/>
    </location>
</feature>
<protein>
    <submittedName>
        <fullName evidence="2">Uncharacterized protein</fullName>
    </submittedName>
</protein>